<keyword evidence="5" id="KW-0010">Activator</keyword>
<evidence type="ECO:0000256" key="1">
    <source>
        <dbReference type="ARBA" id="ARBA00004123"/>
    </source>
</evidence>
<keyword evidence="3" id="KW-0678">Repressor</keyword>
<dbReference type="GO" id="GO:0016592">
    <property type="term" value="C:mediator complex"/>
    <property type="evidence" value="ECO:0007669"/>
    <property type="project" value="TreeGrafter"/>
</dbReference>
<evidence type="ECO:0000259" key="9">
    <source>
        <dbReference type="Pfam" id="PF12145"/>
    </source>
</evidence>
<evidence type="ECO:0000256" key="2">
    <source>
        <dbReference type="ARBA" id="ARBA00010289"/>
    </source>
</evidence>
<dbReference type="InterPro" id="IPR051647">
    <property type="entry name" value="Mediator_comp_sub12"/>
</dbReference>
<feature type="region of interest" description="Disordered" evidence="8">
    <location>
        <begin position="1177"/>
        <end position="1234"/>
    </location>
</feature>
<keyword evidence="6" id="KW-0804">Transcription</keyword>
<feature type="region of interest" description="Disordered" evidence="8">
    <location>
        <begin position="1488"/>
        <end position="1557"/>
    </location>
</feature>
<feature type="compositionally biased region" description="Polar residues" evidence="8">
    <location>
        <begin position="1356"/>
        <end position="1372"/>
    </location>
</feature>
<evidence type="ECO:0000256" key="8">
    <source>
        <dbReference type="SAM" id="MobiDB-lite"/>
    </source>
</evidence>
<comment type="subcellular location">
    <subcellularLocation>
        <location evidence="1">Nucleus</location>
    </subcellularLocation>
</comment>
<reference evidence="11" key="1">
    <citation type="submission" date="2022-11" db="UniProtKB">
        <authorList>
            <consortium name="WormBaseParasite"/>
        </authorList>
    </citation>
    <scope>IDENTIFICATION</scope>
</reference>
<name>A0A915DDE1_9BILA</name>
<keyword evidence="10" id="KW-1185">Reference proteome</keyword>
<dbReference type="Proteomes" id="UP000887574">
    <property type="component" value="Unplaced"/>
</dbReference>
<feature type="region of interest" description="Disordered" evidence="8">
    <location>
        <begin position="1388"/>
        <end position="1470"/>
    </location>
</feature>
<evidence type="ECO:0000256" key="4">
    <source>
        <dbReference type="ARBA" id="ARBA00023015"/>
    </source>
</evidence>
<dbReference type="PANTHER" id="PTHR46007">
    <property type="entry name" value="MEDIATOR OF RNA POLYMERASE II TRANSCRIPTION SUBUNIT 12"/>
    <property type="match status" value="1"/>
</dbReference>
<dbReference type="GO" id="GO:0045944">
    <property type="term" value="P:positive regulation of transcription by RNA polymerase II"/>
    <property type="evidence" value="ECO:0007669"/>
    <property type="project" value="TreeGrafter"/>
</dbReference>
<dbReference type="GO" id="GO:0003713">
    <property type="term" value="F:transcription coactivator activity"/>
    <property type="evidence" value="ECO:0007669"/>
    <property type="project" value="TreeGrafter"/>
</dbReference>
<feature type="compositionally biased region" description="Low complexity" evidence="8">
    <location>
        <begin position="1183"/>
        <end position="1196"/>
    </location>
</feature>
<proteinExistence type="inferred from homology"/>
<dbReference type="Pfam" id="PF12145">
    <property type="entry name" value="Med12-LCEWAV"/>
    <property type="match status" value="1"/>
</dbReference>
<keyword evidence="7" id="KW-0539">Nucleus</keyword>
<protein>
    <submittedName>
        <fullName evidence="11">Mediator complex subunit Med12 LCEWAV-domain domain-containing protein</fullName>
    </submittedName>
</protein>
<sequence length="1605" mass="179652">MRKRHYRSTAFGTHQLQDLLIDYLNKEAPTPDSVHFRQEFSSLMLLFYELQRFNLFNHDAYVRAPEQLVAHLSSTPSQVPQPVQEAIVTPSATNPSIKTEVGEQPPAIISFIPTTSTSLPVSVAGSATTAVTTMDSKASLSSTSLNEDSAEEYASLLPLPQSLDQASNCPQMYMEKPVELSAHERFLIQLPIEQNEEWRDACNQRSILLYGISDERELARQELRKIALQICRIWQRKLNVEFFHNSKEVRFKRRVTTEIVGEALSKFKSQTYYDQLVICGWCTESLMDMFREFFQCTTLVLPTSECLDMLCFMLESCGDLHELLTLAVELIPKLIRLEKVLATFHSDCMPGTIACQLAYVIVGYLAEHFYYFLYSKEASTIVNGLYRVVEKELCAVGYPITGWPEPLQFSSTTAGKIFPESGAGLMPEDLKYNSLLLTDFLKEPRRFYCYHDYKLHLPSIEDAHTRYSFVVNAFLAARNSKRDYDRLAELSNICGHVSVQKPMAGEWCVAIQELCYSSVSVKSGYSHLIREINVNDPSTHYSLSTFVVLLASKYCFSAHALLLRLLNNVLVPIIKADNLAVLEGSEMGLCLALQIISSIVCATDIPFNVNCELESTPSNSANKAQSSKKLLEMRNADLRALKIVHIRELDACIFPLLSAVGILMDMLKKKIDQSSSNSSTNVSTLHRLNCLHSVVKCSLLAMCEQEWVISRVFRICETQKNMDAFNCSRLKDDIGQLLLRLALRRRNERQTKEDFMQLRGDEATIKKARFDKLLSTMSLWNMRATFYDFKLMIKEISPDIPQKASSATMVQAHHQRSFLANRFITDIGMYCKELFVNCKREDYYRGPFSQSTFRFHHINCYWLIAPLISVCPKPDNIPQMVTGSMTVTVKAKFLDEAASILDGVNGSHTQLLGQQPFLNLILTCIQGEEIDNLVGSLLRHIQAIIGKAKENPTLPYQSQFAVEREGLLLRLNLVGGIFDSLLQTNGSSEPWALALFQLMFYEIIAADRDKQYFDVCFDMLSTLVHSMMTSSNSQSAYNGLVRKIRKELGDRPIPPDLNCLAQLLPINKSRAELTAWESFSSANSPQKTSSKSSGAGSANSSSIAISLVNGPLPKATRLDKHPQLVQRQLMRLLYHNHYVDYPAPGLLGADHQQQQRIDRDIYLQTPNVEYYLPERGEDEDEGLLSPSSSSSNPSNLGHPPQQAGHSIFPSSSSSAMPLQHAAQSNASSVAQSENALKAMKSTSCFQMLQGGGPKEAQQQQHRQFDGAHMQMGNLSAAPPLPTNNPAYGQPQQQPPPQMKFEVGTQPPQQQPKPMQQQPGMHQTSHLLNQQQPGLHHPQGIMHPNSSGQVPHPLLNHPSSMDPSTSSMFTNHQPPGGIAAAAVAGYLHQGMHQDQQQRSGSSTPTILGVGPSTSSPQRGVGRGGGRRKNPATAGPTTSTGRGQKRKKLEAGPSKGLPPMDSSNMMGMGHSAAIPPHLLHQQQQANYMAWQQQQMQQQQHGQGHPQQQQQQFIGQQQQFQQQRNKQQQQQQKQQQMMSGVGGMPQPQMPHMQQQQQGMMGMMCQPDATNQMQLPQQQGQMSHVSDSKHNLQQKLLQKMSAQQQQHQM</sequence>
<feature type="region of interest" description="Disordered" evidence="8">
    <location>
        <begin position="1271"/>
        <end position="1375"/>
    </location>
</feature>
<keyword evidence="4" id="KW-0805">Transcription regulation</keyword>
<evidence type="ECO:0000256" key="3">
    <source>
        <dbReference type="ARBA" id="ARBA00022491"/>
    </source>
</evidence>
<dbReference type="PANTHER" id="PTHR46007:SF11">
    <property type="entry name" value="MEDIATOR OF RNA POLYMERASE II TRANSCRIPTION SUBUNIT 12"/>
    <property type="match status" value="1"/>
</dbReference>
<evidence type="ECO:0000313" key="10">
    <source>
        <dbReference type="Proteomes" id="UP000887574"/>
    </source>
</evidence>
<organism evidence="10 11">
    <name type="scientific">Ditylenchus dipsaci</name>
    <dbReference type="NCBI Taxonomy" id="166011"/>
    <lineage>
        <taxon>Eukaryota</taxon>
        <taxon>Metazoa</taxon>
        <taxon>Ecdysozoa</taxon>
        <taxon>Nematoda</taxon>
        <taxon>Chromadorea</taxon>
        <taxon>Rhabditida</taxon>
        <taxon>Tylenchina</taxon>
        <taxon>Tylenchomorpha</taxon>
        <taxon>Sphaerularioidea</taxon>
        <taxon>Anguinidae</taxon>
        <taxon>Anguininae</taxon>
        <taxon>Ditylenchus</taxon>
    </lineage>
</organism>
<feature type="compositionally biased region" description="Polar residues" evidence="8">
    <location>
        <begin position="1391"/>
        <end position="1416"/>
    </location>
</feature>
<feature type="compositionally biased region" description="Low complexity" evidence="8">
    <location>
        <begin position="1305"/>
        <end position="1318"/>
    </location>
</feature>
<evidence type="ECO:0000256" key="6">
    <source>
        <dbReference type="ARBA" id="ARBA00023163"/>
    </source>
</evidence>
<evidence type="ECO:0000313" key="11">
    <source>
        <dbReference type="WBParaSite" id="jg18731"/>
    </source>
</evidence>
<dbReference type="WBParaSite" id="jg18731">
    <property type="protein sequence ID" value="jg18731"/>
    <property type="gene ID" value="jg18731"/>
</dbReference>
<evidence type="ECO:0000256" key="5">
    <source>
        <dbReference type="ARBA" id="ARBA00023159"/>
    </source>
</evidence>
<feature type="compositionally biased region" description="Low complexity" evidence="8">
    <location>
        <begin position="1221"/>
        <end position="1234"/>
    </location>
</feature>
<feature type="compositionally biased region" description="Polar residues" evidence="8">
    <location>
        <begin position="1319"/>
        <end position="1332"/>
    </location>
</feature>
<accession>A0A915DDE1</accession>
<evidence type="ECO:0000256" key="7">
    <source>
        <dbReference type="ARBA" id="ARBA00023242"/>
    </source>
</evidence>
<comment type="similarity">
    <text evidence="2">Belongs to the Mediator complex subunit 12 family.</text>
</comment>
<dbReference type="InterPro" id="IPR021990">
    <property type="entry name" value="Mediator_Med12_LCEWAV"/>
</dbReference>
<feature type="domain" description="Mediator complex subunit Med12 LCEWAV-domain" evidence="9">
    <location>
        <begin position="15"/>
        <end position="209"/>
    </location>
</feature>